<gene>
    <name evidence="1" type="ORF">A3B18_02960</name>
</gene>
<evidence type="ECO:0000313" key="2">
    <source>
        <dbReference type="Proteomes" id="UP000178684"/>
    </source>
</evidence>
<evidence type="ECO:0000313" key="1">
    <source>
        <dbReference type="EMBL" id="OGF82276.1"/>
    </source>
</evidence>
<accession>A0A1F5X316</accession>
<proteinExistence type="predicted"/>
<organism evidence="1 2">
    <name type="scientific">Candidatus Giovannonibacteria bacterium RIFCSPLOWO2_01_FULL_46_13</name>
    <dbReference type="NCBI Taxonomy" id="1798352"/>
    <lineage>
        <taxon>Bacteria</taxon>
        <taxon>Candidatus Giovannoniibacteriota</taxon>
    </lineage>
</organism>
<dbReference type="Proteomes" id="UP000178684">
    <property type="component" value="Unassembled WGS sequence"/>
</dbReference>
<protein>
    <submittedName>
        <fullName evidence="1">Uncharacterized protein</fullName>
    </submittedName>
</protein>
<name>A0A1F5X316_9BACT</name>
<comment type="caution">
    <text evidence="1">The sequence shown here is derived from an EMBL/GenBank/DDBJ whole genome shotgun (WGS) entry which is preliminary data.</text>
</comment>
<dbReference type="AlphaFoldDB" id="A0A1F5X316"/>
<dbReference type="EMBL" id="MFIE01000023">
    <property type="protein sequence ID" value="OGF82276.1"/>
    <property type="molecule type" value="Genomic_DNA"/>
</dbReference>
<sequence>MAADPGFYDLKSEGDVLAFSCFCESFARDIKSKNELDDEDREELVRLLDAGDKLSWEIRGNIDLYETYAYISGTMSELRKYVLQ</sequence>
<reference evidence="1 2" key="1">
    <citation type="journal article" date="2016" name="Nat. Commun.">
        <title>Thousands of microbial genomes shed light on interconnected biogeochemical processes in an aquifer system.</title>
        <authorList>
            <person name="Anantharaman K."/>
            <person name="Brown C.T."/>
            <person name="Hug L.A."/>
            <person name="Sharon I."/>
            <person name="Castelle C.J."/>
            <person name="Probst A.J."/>
            <person name="Thomas B.C."/>
            <person name="Singh A."/>
            <person name="Wilkins M.J."/>
            <person name="Karaoz U."/>
            <person name="Brodie E.L."/>
            <person name="Williams K.H."/>
            <person name="Hubbard S.S."/>
            <person name="Banfield J.F."/>
        </authorList>
    </citation>
    <scope>NUCLEOTIDE SEQUENCE [LARGE SCALE GENOMIC DNA]</scope>
</reference>